<comment type="subcellular location">
    <subcellularLocation>
        <location evidence="1 6">Nucleus</location>
    </subcellularLocation>
</comment>
<keyword evidence="4 6" id="KW-0539">Nucleus</keyword>
<dbReference type="InterPro" id="IPR016024">
    <property type="entry name" value="ARM-type_fold"/>
</dbReference>
<dbReference type="Pfam" id="PF12830">
    <property type="entry name" value="Nipped-B_C"/>
    <property type="match status" value="1"/>
</dbReference>
<organism evidence="9 10">
    <name type="scientific">Phytophthora fragariaefolia</name>
    <dbReference type="NCBI Taxonomy" id="1490495"/>
    <lineage>
        <taxon>Eukaryota</taxon>
        <taxon>Sar</taxon>
        <taxon>Stramenopiles</taxon>
        <taxon>Oomycota</taxon>
        <taxon>Peronosporomycetes</taxon>
        <taxon>Peronosporales</taxon>
        <taxon>Peronosporaceae</taxon>
        <taxon>Phytophthora</taxon>
    </lineage>
</organism>
<evidence type="ECO:0000259" key="8">
    <source>
        <dbReference type="Pfam" id="PF12830"/>
    </source>
</evidence>
<dbReference type="SUPFAM" id="SSF48371">
    <property type="entry name" value="ARM repeat"/>
    <property type="match status" value="1"/>
</dbReference>
<dbReference type="PANTHER" id="PTHR21704">
    <property type="entry name" value="NIPPED-B-LIKE PROTEIN DELANGIN SCC2-RELATED"/>
    <property type="match status" value="1"/>
</dbReference>
<dbReference type="InterPro" id="IPR024986">
    <property type="entry name" value="Nipped-B_C"/>
</dbReference>
<dbReference type="GO" id="GO:0061775">
    <property type="term" value="F:cohesin loader activity"/>
    <property type="evidence" value="ECO:0007669"/>
    <property type="project" value="InterPro"/>
</dbReference>
<dbReference type="GO" id="GO:0090694">
    <property type="term" value="C:Scc2-Scc4 cohesin loading complex"/>
    <property type="evidence" value="ECO:0007669"/>
    <property type="project" value="TreeGrafter"/>
</dbReference>
<proteinExistence type="inferred from homology"/>
<evidence type="ECO:0000313" key="10">
    <source>
        <dbReference type="Proteomes" id="UP001165121"/>
    </source>
</evidence>
<dbReference type="GO" id="GO:0140588">
    <property type="term" value="P:chromatin looping"/>
    <property type="evidence" value="ECO:0007669"/>
    <property type="project" value="InterPro"/>
</dbReference>
<dbReference type="InterPro" id="IPR033031">
    <property type="entry name" value="Scc2/Nipped-B"/>
</dbReference>
<feature type="compositionally biased region" description="Basic residues" evidence="7">
    <location>
        <begin position="1677"/>
        <end position="1694"/>
    </location>
</feature>
<dbReference type="EMBL" id="BSXT01001388">
    <property type="protein sequence ID" value="GMF41939.1"/>
    <property type="molecule type" value="Genomic_DNA"/>
</dbReference>
<dbReference type="Gene3D" id="1.25.10.10">
    <property type="entry name" value="Leucine-rich Repeat Variant"/>
    <property type="match status" value="2"/>
</dbReference>
<keyword evidence="3 6" id="KW-0677">Repeat</keyword>
<dbReference type="GO" id="GO:0003682">
    <property type="term" value="F:chromatin binding"/>
    <property type="evidence" value="ECO:0007669"/>
    <property type="project" value="TreeGrafter"/>
</dbReference>
<evidence type="ECO:0000256" key="2">
    <source>
        <dbReference type="ARBA" id="ARBA00009252"/>
    </source>
</evidence>
<dbReference type="GO" id="GO:1990414">
    <property type="term" value="P:replication-born double-strand break repair via sister chromatid exchange"/>
    <property type="evidence" value="ECO:0007669"/>
    <property type="project" value="TreeGrafter"/>
</dbReference>
<keyword evidence="10" id="KW-1185">Reference proteome</keyword>
<dbReference type="PANTHER" id="PTHR21704:SF18">
    <property type="entry name" value="NIPPED-B-LIKE PROTEIN"/>
    <property type="match status" value="1"/>
</dbReference>
<protein>
    <recommendedName>
        <fullName evidence="6">Sister chromatid cohesion protein</fullName>
    </recommendedName>
</protein>
<feature type="compositionally biased region" description="Basic and acidic residues" evidence="7">
    <location>
        <begin position="67"/>
        <end position="78"/>
    </location>
</feature>
<dbReference type="InterPro" id="IPR026003">
    <property type="entry name" value="Cohesin_HEAT"/>
</dbReference>
<dbReference type="OrthoDB" id="418242at2759"/>
<feature type="region of interest" description="Disordered" evidence="7">
    <location>
        <begin position="57"/>
        <end position="99"/>
    </location>
</feature>
<comment type="caution">
    <text evidence="9">The sequence shown here is derived from an EMBL/GenBank/DDBJ whole genome shotgun (WGS) entry which is preliminary data.</text>
</comment>
<evidence type="ECO:0000256" key="5">
    <source>
        <dbReference type="ARBA" id="ARBA00023306"/>
    </source>
</evidence>
<sequence length="1718" mass="192307">MALTCCVCCTDSSADETTEFDADVMNSLPMWAQAVVQTGCFNGELMAAMLEHYHGKRPSSASRLKRSRELQEEHDPKQPRKRRSLSSRVNDAESMVDERSELQDCLDELNRAPDADVEMFDDEVIPTFTTQAEIAADTVEKYVELLVRLIDNATHRQLLENFERDNMDVFLPEEVKLLLQTMKALEKREWINKLDADLLVSLISAFDNQVRLGLTVDVLGATMPISEKGKSQPSTIDGQLVSRLLATLDIAICELILMTTPQVDRRLLSEDNIDHCFQLLHRIIRRLLLPCIDTTYVTTASIPIVEGNGRRQAPGPKTSSSSRINLRANQHIRKTIDRVAHVFCEFMDQLAVLVSNVKLGDQWVLPLTASMVELFALEHSQYATSLQQSALTIMRRVFLQYRSHRESLLGDIVGVMIKLPTAKRTLRTVKLINSSDLVQRISTLVVSMIQACAPAGKLGAETVLQDAPQTLAVGDEDKPLQKKDIIEVALEEVRSSAISLVRVLLKVCWKKSEERDNRVVLENFVEDLLVMFVHPEWAGAEDILEVLCASLASILHANISTDVKNPDSQKSLAALSLVGKICASIKRYQKKSSQTSLAEDSDSTIVVEEHVNNIRVAVSGKTTRSRNPLKTANSELFQNLALKHIVVMHLQRSSFDWHDSRKLLLLKFMSEAKSNWAGVDLACAEREHEVWKSLWEEPEGVTKSTFKVAIPSTDLAMKSSLRLAVNRRFCGLFDSLLAHIMALLSKGMPSLRARVMKCLRGIVDVDPLLMAETGVQSAVQRCCSDEKPSVREAAVDLIGTYVLLQPLLFDKYFDVLAERVRDKGIKVRKSVCKIFKVALISMQEQLRDPTSKHELHRKSACMRALVERIGDASEDQAVKNFIIDTFQEVWFGAELSSSRLSNPLSEFGDGSTLPPGWNTVISTAEDKNNSTDASPRFVSEDGVAANSVEEAWSLYRTPTVTPASVVKINDSKMDNSSEVVATIVEVIHGMPNLGWFAELLKRLLREHSSDGSKNAMMRSTKSRSTEVAIAEDRSEKIIDRLVDCLMDLQEGILLKGVSIKDGHEQFVSCMIALSVFCEAKPQLLARHLETLRVYLKEQDVKIQSLSVSMIDNILSVKRVSQSIASRLEDDLKVLILRSPPSVVGPSIKCLATLSTTRKKVPVLLLELLERFVLVIRQYRHITSLASLSEQDNFNLQRSLFAAGKIVGATNIDNVQQLASETKILQIGVITESLYELYKQFVQAPGNDNCSAKAVQGMGFLFPIRPRLFLRAQQDQLLKHLLTSTPGKKTLQCLVSMKELLLSEEQRLENGLATRLMDRSKSKEQQVQGDQEADASLIGNVMQAELDSILILSLQKIPQIRKEAVACIGVLLTQGLVNPLQCIQNLVALETDRVSDVRDAAFSQLLAVYERFPSQFHTPLIQGIQKSYSFQLNVYGNATSLGIDDNNKEYCLFGRLYTNCLKPAKSYESLFFKALVNQFTDQGIVLKQLNIRSASQNSKTFTSNLKYLCYLAQIISTLPYDVEDEPLYIIYLVNRYAFAKAGVAPDQLEDDEADISKINIGEYRRLDSLSSAKLAVLKINGCIAFAIALMLRLKFTLKHNYHLDDEKCATYKPSAREPPVEARERSPKKLLLPSVDDLCQTDDSIELTWNLFVAAWFAARKDQKQLDIDLENQVKLKSSPKSKPKASPKRRRRSSRLVVAKRLSSDNDSEQEEYVGGFA</sequence>
<evidence type="ECO:0000256" key="6">
    <source>
        <dbReference type="RuleBase" id="RU364107"/>
    </source>
</evidence>
<feature type="region of interest" description="Disordered" evidence="7">
    <location>
        <begin position="1672"/>
        <end position="1718"/>
    </location>
</feature>
<dbReference type="GO" id="GO:0034087">
    <property type="term" value="P:establishment of mitotic sister chromatid cohesion"/>
    <property type="evidence" value="ECO:0007669"/>
    <property type="project" value="TreeGrafter"/>
</dbReference>
<evidence type="ECO:0000256" key="4">
    <source>
        <dbReference type="ARBA" id="ARBA00023242"/>
    </source>
</evidence>
<keyword evidence="5 6" id="KW-0131">Cell cycle</keyword>
<feature type="domain" description="Sister chromatid cohesion C-terminal" evidence="8">
    <location>
        <begin position="1339"/>
        <end position="1534"/>
    </location>
</feature>
<gene>
    <name evidence="9" type="ORF">Pfra01_001349700</name>
</gene>
<comment type="similarity">
    <text evidence="2 6">Belongs to the SCC2/Nipped-B family.</text>
</comment>
<dbReference type="InterPro" id="IPR011989">
    <property type="entry name" value="ARM-like"/>
</dbReference>
<dbReference type="GO" id="GO:0071169">
    <property type="term" value="P:establishment of protein localization to chromatin"/>
    <property type="evidence" value="ECO:0007669"/>
    <property type="project" value="TreeGrafter"/>
</dbReference>
<name>A0A9W6XNA4_9STRA</name>
<dbReference type="GO" id="GO:0010468">
    <property type="term" value="P:regulation of gene expression"/>
    <property type="evidence" value="ECO:0007669"/>
    <property type="project" value="InterPro"/>
</dbReference>
<reference evidence="9" key="1">
    <citation type="submission" date="2023-04" db="EMBL/GenBank/DDBJ databases">
        <title>Phytophthora fragariaefolia NBRC 109709.</title>
        <authorList>
            <person name="Ichikawa N."/>
            <person name="Sato H."/>
            <person name="Tonouchi N."/>
        </authorList>
    </citation>
    <scope>NUCLEOTIDE SEQUENCE</scope>
    <source>
        <strain evidence="9">NBRC 109709</strain>
    </source>
</reference>
<accession>A0A9W6XNA4</accession>
<evidence type="ECO:0000313" key="9">
    <source>
        <dbReference type="EMBL" id="GMF41939.1"/>
    </source>
</evidence>
<dbReference type="Pfam" id="PF12765">
    <property type="entry name" value="Cohesin_HEAT"/>
    <property type="match status" value="1"/>
</dbReference>
<dbReference type="Proteomes" id="UP001165121">
    <property type="component" value="Unassembled WGS sequence"/>
</dbReference>
<evidence type="ECO:0000256" key="3">
    <source>
        <dbReference type="ARBA" id="ARBA00022737"/>
    </source>
</evidence>
<dbReference type="CDD" id="cd23958">
    <property type="entry name" value="SCC2"/>
    <property type="match status" value="1"/>
</dbReference>
<evidence type="ECO:0000256" key="1">
    <source>
        <dbReference type="ARBA" id="ARBA00004123"/>
    </source>
</evidence>
<evidence type="ECO:0000256" key="7">
    <source>
        <dbReference type="SAM" id="MobiDB-lite"/>
    </source>
</evidence>